<protein>
    <submittedName>
        <fullName evidence="2">Uncharacterized protein</fullName>
    </submittedName>
</protein>
<dbReference type="EMBL" id="CCYD01003101">
    <property type="protein sequence ID" value="CEG49836.1"/>
    <property type="molecule type" value="Genomic_DNA"/>
</dbReference>
<feature type="compositionally biased region" description="Basic and acidic residues" evidence="1">
    <location>
        <begin position="18"/>
        <end position="30"/>
    </location>
</feature>
<dbReference type="OrthoDB" id="113472at2759"/>
<keyword evidence="3" id="KW-1185">Reference proteome</keyword>
<organism evidence="2 3">
    <name type="scientific">Plasmopara halstedii</name>
    <name type="common">Downy mildew of sunflower</name>
    <dbReference type="NCBI Taxonomy" id="4781"/>
    <lineage>
        <taxon>Eukaryota</taxon>
        <taxon>Sar</taxon>
        <taxon>Stramenopiles</taxon>
        <taxon>Oomycota</taxon>
        <taxon>Peronosporomycetes</taxon>
        <taxon>Peronosporales</taxon>
        <taxon>Peronosporaceae</taxon>
        <taxon>Plasmopara</taxon>
    </lineage>
</organism>
<accession>A0A0P1B7C4</accession>
<feature type="compositionally biased region" description="Low complexity" evidence="1">
    <location>
        <begin position="37"/>
        <end position="53"/>
    </location>
</feature>
<dbReference type="OMA" id="WRGDFST"/>
<feature type="region of interest" description="Disordered" evidence="1">
    <location>
        <begin position="213"/>
        <end position="262"/>
    </location>
</feature>
<evidence type="ECO:0000313" key="2">
    <source>
        <dbReference type="EMBL" id="CEG49836.1"/>
    </source>
</evidence>
<evidence type="ECO:0000256" key="1">
    <source>
        <dbReference type="SAM" id="MobiDB-lite"/>
    </source>
</evidence>
<proteinExistence type="predicted"/>
<dbReference type="InterPro" id="IPR013887">
    <property type="entry name" value="UPF0592"/>
</dbReference>
<dbReference type="PANTHER" id="PTHR40261:SF1">
    <property type="entry name" value="RIESKE DOMAIN-CONTAINING PROTEIN"/>
    <property type="match status" value="1"/>
</dbReference>
<dbReference type="AlphaFoldDB" id="A0A0P1B7C4"/>
<name>A0A0P1B7C4_PLAHL</name>
<dbReference type="GeneID" id="36402632"/>
<dbReference type="PANTHER" id="PTHR40261">
    <property type="match status" value="1"/>
</dbReference>
<feature type="region of interest" description="Disordered" evidence="1">
    <location>
        <begin position="14"/>
        <end position="53"/>
    </location>
</feature>
<feature type="compositionally biased region" description="Polar residues" evidence="1">
    <location>
        <begin position="248"/>
        <end position="258"/>
    </location>
</feature>
<reference evidence="3" key="1">
    <citation type="submission" date="2014-09" db="EMBL/GenBank/DDBJ databases">
        <authorList>
            <person name="Sharma Rahul"/>
            <person name="Thines Marco"/>
        </authorList>
    </citation>
    <scope>NUCLEOTIDE SEQUENCE [LARGE SCALE GENOMIC DNA]</scope>
</reference>
<dbReference type="Proteomes" id="UP000054928">
    <property type="component" value="Unassembled WGS sequence"/>
</dbReference>
<feature type="compositionally biased region" description="Basic residues" evidence="1">
    <location>
        <begin position="226"/>
        <end position="242"/>
    </location>
</feature>
<dbReference type="RefSeq" id="XP_024586205.1">
    <property type="nucleotide sequence ID" value="XM_024721069.1"/>
</dbReference>
<evidence type="ECO:0000313" key="3">
    <source>
        <dbReference type="Proteomes" id="UP000054928"/>
    </source>
</evidence>
<sequence length="837" mass="94624">MTHSRVSRAVARLLRPFHRQEHKSTVDDAASKPQRGSLNSSATSTCSTSPSSSRNCDSVRNVFSLKINNDGIPYAVLMPSALSRYLRALVEQANALTTSDHRASHKIPETSFASSRSSIRWRGDFSTRTLEKLVQLLTEDDTDGFTSTIGRRSSDGAAPEPSLRHTMAHSKDVAIAAAKGKKHQLEQAALALLVVVIKRQEFDALLVAAGHGGCKSHKPADEARHGMSRLSRRLSRHSRRSKVRETRVSLSSNSSSQHKIAKRGQERTIRLCDSVHHLLELHQSTLQYAFDTVHGPIDVSSSSTEFTPLDQHQILLAVLVGTSYTRVPRLRGHILDNLSNVMPSTTFRNKQSESFSSINSRERNKSVYDDKLRLTTFHWHLNLYPQCQNLLTTVNREDRWASSTQIISYLMADLDNCMVVLAQLLEQLNGQQVLGFTDWKCVPGADLLKDAILNIVQASYQMELLQREPKWQDGLEEKSDEASLACDELALRESSTFGGVVEELNSPTAYFARRVTSMMHENVSFIHDYTITILRVTNYMLPHHVNVCLEYLEKLVTDFPFYFVNEPAVHDLINAESSDCHTQPQQERVCVDVETFRFVFSCLLGSEHFEILKATELFLLRNFVKFSVSLQVQITKLLAEHVKRLFLHWNRDVRFCYFHILLYLTYPGNRIVLGAKSDEAIMGAEASRLFEIPGLIRTSSTVSWEIFDVPLQQIVARYIQMTKRRPVGTHKPTWVDAVPWHILQRSVTEYKIHLKSYFIYAQQVSVHQRVPIPEFTVKTGEDASSAAPAAATLNDIDQPCCARCEWCATCKTKYGSPVAPSRLRTVKGEISWRSGER</sequence>
<dbReference type="Pfam" id="PF08578">
    <property type="entry name" value="DUF1765"/>
    <property type="match status" value="1"/>
</dbReference>